<keyword evidence="1" id="KW-0472">Membrane</keyword>
<proteinExistence type="predicted"/>
<dbReference type="EMBL" id="CP043732">
    <property type="protein sequence ID" value="QMU97166.1"/>
    <property type="molecule type" value="Genomic_DNA"/>
</dbReference>
<feature type="transmembrane region" description="Helical" evidence="1">
    <location>
        <begin position="118"/>
        <end position="142"/>
    </location>
</feature>
<keyword evidence="1" id="KW-1133">Transmembrane helix</keyword>
<organism evidence="2 3">
    <name type="scientific">Microbacterium esteraromaticum</name>
    <dbReference type="NCBI Taxonomy" id="57043"/>
    <lineage>
        <taxon>Bacteria</taxon>
        <taxon>Bacillati</taxon>
        <taxon>Actinomycetota</taxon>
        <taxon>Actinomycetes</taxon>
        <taxon>Micrococcales</taxon>
        <taxon>Microbacteriaceae</taxon>
        <taxon>Microbacterium</taxon>
    </lineage>
</organism>
<protein>
    <submittedName>
        <fullName evidence="2">Uncharacterized protein</fullName>
    </submittedName>
</protein>
<dbReference type="RefSeq" id="WP_182252171.1">
    <property type="nucleotide sequence ID" value="NZ_CP043732.1"/>
</dbReference>
<sequence length="152" mass="16339">MVVLAVFAVVFFAYVFGSLLLSGGQLATTEDARWDMVVPPPVFTPPIPIMVGLCVITGAATIVCAVTARLRSMGDLPFLVLIPPVVLGMMSMALAYFFDDMNGPEVEAKWGTTRLSLYWLGVPFVVIGGLAALIAYVVLLVVKRGHPDRIPE</sequence>
<evidence type="ECO:0000256" key="1">
    <source>
        <dbReference type="SAM" id="Phobius"/>
    </source>
</evidence>
<gene>
    <name evidence="2" type="ORF">FVO59_07970</name>
</gene>
<evidence type="ECO:0000313" key="3">
    <source>
        <dbReference type="Proteomes" id="UP000515708"/>
    </source>
</evidence>
<feature type="transmembrane region" description="Helical" evidence="1">
    <location>
        <begin position="45"/>
        <end position="66"/>
    </location>
</feature>
<evidence type="ECO:0000313" key="2">
    <source>
        <dbReference type="EMBL" id="QMU97166.1"/>
    </source>
</evidence>
<feature type="transmembrane region" description="Helical" evidence="1">
    <location>
        <begin position="78"/>
        <end position="98"/>
    </location>
</feature>
<accession>A0A7D8AJJ4</accession>
<keyword evidence="1" id="KW-0812">Transmembrane</keyword>
<name>A0A7D8AJJ4_9MICO</name>
<dbReference type="AlphaFoldDB" id="A0A7D8AJJ4"/>
<dbReference type="Proteomes" id="UP000515708">
    <property type="component" value="Chromosome"/>
</dbReference>
<reference evidence="2 3" key="1">
    <citation type="journal article" date="2020" name="Front. Microbiol.">
        <title>Design of Bacterial Strain-Specific qPCR Assays Using NGS Data and Publicly Available Resources and Its Application to Track Biocontrol Strains.</title>
        <authorList>
            <person name="Hernandez I."/>
            <person name="Sant C."/>
            <person name="Martinez R."/>
            <person name="Fernandez C."/>
        </authorList>
    </citation>
    <scope>NUCLEOTIDE SEQUENCE [LARGE SCALE GENOMIC DNA]</scope>
    <source>
        <strain evidence="2 3">B24</strain>
    </source>
</reference>